<dbReference type="SMART" id="SM01244">
    <property type="entry name" value="IRS"/>
    <property type="match status" value="1"/>
</dbReference>
<dbReference type="Pfam" id="PF21865">
    <property type="entry name" value="TLN1-like_RS"/>
    <property type="match status" value="2"/>
</dbReference>
<dbReference type="GO" id="GO:0005856">
    <property type="term" value="C:cytoskeleton"/>
    <property type="evidence" value="ECO:0007669"/>
    <property type="project" value="UniProtKB-SubCell"/>
</dbReference>
<dbReference type="GO" id="GO:0005200">
    <property type="term" value="F:structural constituent of cytoskeleton"/>
    <property type="evidence" value="ECO:0007669"/>
    <property type="project" value="InterPro"/>
</dbReference>
<evidence type="ECO:0000313" key="8">
    <source>
        <dbReference type="EMBL" id="KND04344.1"/>
    </source>
</evidence>
<dbReference type="GO" id="GO:0030036">
    <property type="term" value="P:actin cytoskeleton organization"/>
    <property type="evidence" value="ECO:0007669"/>
    <property type="project" value="TreeGrafter"/>
</dbReference>
<feature type="region of interest" description="Disordered" evidence="5">
    <location>
        <begin position="2520"/>
        <end position="2548"/>
    </location>
</feature>
<dbReference type="PROSITE" id="PS50057">
    <property type="entry name" value="FERM_3"/>
    <property type="match status" value="1"/>
</dbReference>
<dbReference type="FunFam" id="1.20.80.10:FF:000007">
    <property type="entry name" value="Talin 2"/>
    <property type="match status" value="1"/>
</dbReference>
<dbReference type="InterPro" id="IPR049108">
    <property type="entry name" value="Talin_R4"/>
</dbReference>
<dbReference type="InterPro" id="IPR035964">
    <property type="entry name" value="I/LWEQ_dom_sf"/>
</dbReference>
<dbReference type="CDD" id="cd17089">
    <property type="entry name" value="FERM_F0_TLN"/>
    <property type="match status" value="1"/>
</dbReference>
<dbReference type="OrthoDB" id="10262320at2759"/>
<dbReference type="SUPFAM" id="SSF54236">
    <property type="entry name" value="Ubiquitin-like"/>
    <property type="match status" value="1"/>
</dbReference>
<evidence type="ECO:0000259" key="7">
    <source>
        <dbReference type="PROSITE" id="PS50945"/>
    </source>
</evidence>
<dbReference type="GO" id="GO:0005178">
    <property type="term" value="F:integrin binding"/>
    <property type="evidence" value="ECO:0007669"/>
    <property type="project" value="TreeGrafter"/>
</dbReference>
<dbReference type="SUPFAM" id="SSF47031">
    <property type="entry name" value="Second domain of FERM"/>
    <property type="match status" value="1"/>
</dbReference>
<organism evidence="8 9">
    <name type="scientific">Spizellomyces punctatus (strain DAOM BR117)</name>
    <dbReference type="NCBI Taxonomy" id="645134"/>
    <lineage>
        <taxon>Eukaryota</taxon>
        <taxon>Fungi</taxon>
        <taxon>Fungi incertae sedis</taxon>
        <taxon>Chytridiomycota</taxon>
        <taxon>Chytridiomycota incertae sedis</taxon>
        <taxon>Chytridiomycetes</taxon>
        <taxon>Spizellomycetales</taxon>
        <taxon>Spizellomycetaceae</taxon>
        <taxon>Spizellomyces</taxon>
    </lineage>
</organism>
<dbReference type="EMBL" id="KQ257450">
    <property type="protein sequence ID" value="KND04344.1"/>
    <property type="molecule type" value="Genomic_DNA"/>
</dbReference>
<dbReference type="PANTHER" id="PTHR19981">
    <property type="entry name" value="TALIN"/>
    <property type="match status" value="1"/>
</dbReference>
<dbReference type="SUPFAM" id="SSF50729">
    <property type="entry name" value="PH domain-like"/>
    <property type="match status" value="1"/>
</dbReference>
<dbReference type="Gene3D" id="1.20.1410.10">
    <property type="entry name" value="I/LWEQ domain"/>
    <property type="match status" value="1"/>
</dbReference>
<dbReference type="Pfam" id="PF21692">
    <property type="entry name" value="Talin_R4"/>
    <property type="match status" value="1"/>
</dbReference>
<dbReference type="InterPro" id="IPR035963">
    <property type="entry name" value="FERM_2"/>
</dbReference>
<feature type="coiled-coil region" evidence="4">
    <location>
        <begin position="1014"/>
        <end position="1041"/>
    </location>
</feature>
<dbReference type="InterPro" id="IPR015224">
    <property type="entry name" value="Talin_cent"/>
</dbReference>
<dbReference type="InterPro" id="IPR019749">
    <property type="entry name" value="Band_41_domain"/>
</dbReference>
<gene>
    <name evidence="8" type="ORF">SPPG_00075</name>
</gene>
<dbReference type="PROSITE" id="PS00660">
    <property type="entry name" value="FERM_1"/>
    <property type="match status" value="1"/>
</dbReference>
<dbReference type="SMART" id="SM00295">
    <property type="entry name" value="B41"/>
    <property type="match status" value="1"/>
</dbReference>
<dbReference type="FunFam" id="1.20.1410.10:FF:000001">
    <property type="entry name" value="Talin 2"/>
    <property type="match status" value="1"/>
</dbReference>
<dbReference type="STRING" id="645134.A0A0L0HTZ3"/>
<dbReference type="Pfam" id="PF25177">
    <property type="entry name" value="Talin_VBS2"/>
    <property type="match status" value="1"/>
</dbReference>
<dbReference type="Proteomes" id="UP000053201">
    <property type="component" value="Unassembled WGS sequence"/>
</dbReference>
<dbReference type="InterPro" id="IPR054082">
    <property type="entry name" value="Talin_IBS2B"/>
</dbReference>
<evidence type="ECO:0000256" key="2">
    <source>
        <dbReference type="ARBA" id="ARBA00022490"/>
    </source>
</evidence>
<keyword evidence="2" id="KW-0963">Cytoplasm</keyword>
<dbReference type="InterPro" id="IPR002558">
    <property type="entry name" value="ILWEQ_dom"/>
</dbReference>
<feature type="domain" description="FERM" evidence="6">
    <location>
        <begin position="82"/>
        <end position="396"/>
    </location>
</feature>
<feature type="domain" description="I/LWEQ" evidence="7">
    <location>
        <begin position="2277"/>
        <end position="2523"/>
    </location>
</feature>
<evidence type="ECO:0000259" key="6">
    <source>
        <dbReference type="PROSITE" id="PS50057"/>
    </source>
</evidence>
<dbReference type="OMA" id="VDMTQHY"/>
<dbReference type="Gene3D" id="2.30.29.30">
    <property type="entry name" value="Pleckstrin-homology domain (PH domain)/Phosphotyrosine-binding domain (PTB)"/>
    <property type="match status" value="1"/>
</dbReference>
<dbReference type="RefSeq" id="XP_016612383.1">
    <property type="nucleotide sequence ID" value="XM_016748410.1"/>
</dbReference>
<evidence type="ECO:0000256" key="1">
    <source>
        <dbReference type="ARBA" id="ARBA00004245"/>
    </source>
</evidence>
<dbReference type="Pfam" id="PF09141">
    <property type="entry name" value="Talin_middle"/>
    <property type="match status" value="1"/>
</dbReference>
<dbReference type="VEuPathDB" id="FungiDB:SPPG_00075"/>
<dbReference type="CDD" id="cd17090">
    <property type="entry name" value="FERM_F1_TLN"/>
    <property type="match status" value="1"/>
</dbReference>
<dbReference type="PANTHER" id="PTHR19981:SF1">
    <property type="entry name" value="RHEA, ISOFORM B"/>
    <property type="match status" value="1"/>
</dbReference>
<dbReference type="GO" id="GO:0098609">
    <property type="term" value="P:cell-cell adhesion"/>
    <property type="evidence" value="ECO:0007669"/>
    <property type="project" value="TreeGrafter"/>
</dbReference>
<evidence type="ECO:0008006" key="10">
    <source>
        <dbReference type="Google" id="ProtNLM"/>
    </source>
</evidence>
<keyword evidence="4" id="KW-0175">Coiled coil</keyword>
<dbReference type="Pfam" id="PF00373">
    <property type="entry name" value="FERM_M"/>
    <property type="match status" value="1"/>
</dbReference>
<dbReference type="GO" id="GO:0051015">
    <property type="term" value="F:actin filament binding"/>
    <property type="evidence" value="ECO:0007669"/>
    <property type="project" value="InterPro"/>
</dbReference>
<dbReference type="InterPro" id="IPR032425">
    <property type="entry name" value="FERM_f0"/>
</dbReference>
<dbReference type="SUPFAM" id="SSF109880">
    <property type="entry name" value="A middle domain of Talin 1"/>
    <property type="match status" value="1"/>
</dbReference>
<evidence type="ECO:0000256" key="4">
    <source>
        <dbReference type="SAM" id="Coils"/>
    </source>
</evidence>
<name>A0A0L0HTZ3_SPIPD</name>
<dbReference type="GO" id="GO:0005886">
    <property type="term" value="C:plasma membrane"/>
    <property type="evidence" value="ECO:0007669"/>
    <property type="project" value="TreeGrafter"/>
</dbReference>
<dbReference type="InParanoid" id="A0A0L0HTZ3"/>
<dbReference type="InterPro" id="IPR029071">
    <property type="entry name" value="Ubiquitin-like_domsf"/>
</dbReference>
<dbReference type="InterPro" id="IPR019747">
    <property type="entry name" value="FERM_CS"/>
</dbReference>
<dbReference type="InterPro" id="IPR000299">
    <property type="entry name" value="FERM_domain"/>
</dbReference>
<feature type="coiled-coil region" evidence="4">
    <location>
        <begin position="752"/>
        <end position="779"/>
    </location>
</feature>
<dbReference type="InterPro" id="IPR036723">
    <property type="entry name" value="Alpha-catenin/vinculin-like_sf"/>
</dbReference>
<dbReference type="Pfam" id="PF16511">
    <property type="entry name" value="FERM_f0"/>
    <property type="match status" value="1"/>
</dbReference>
<dbReference type="InterPro" id="IPR054060">
    <property type="entry name" value="TLN1-like_RS"/>
</dbReference>
<dbReference type="FunFam" id="2.30.29.30:FF:000028">
    <property type="entry name" value="Talin 2"/>
    <property type="match status" value="1"/>
</dbReference>
<feature type="compositionally biased region" description="Low complexity" evidence="5">
    <location>
        <begin position="2529"/>
        <end position="2538"/>
    </location>
</feature>
<accession>A0A0L0HTZ3</accession>
<dbReference type="InterPro" id="IPR019748">
    <property type="entry name" value="FERM_central"/>
</dbReference>
<dbReference type="InterPro" id="IPR014352">
    <property type="entry name" value="FERM/acyl-CoA-bd_prot_sf"/>
</dbReference>
<sequence>MSHLSLKITVVGMGLTKTLQFSGDMSVHEVCREIREKFGEGAGGSDHGLLWPDQGKWLQASKILDFYDLNSGDALEYRKKHRALKVKTMDDSVKTVIIDESLPVQQLVEIICEKIGIQNPEEYSILPEVAPVEAGTKEGGKDAGKSAPTKIKGGREMLAGDQSKWLHPDKTIREQGLTDEDTVLLKKKFFFTDQNIDRNDPVQLNLLYNQAREMIVSGKHPCTAEEACQFGAIQMQVQHGNHEPDKHKPGFIKVRDFVPPEYQKNKDVEKRIYVEHSKLQGLGELNAKFRYVQLSRSLKTYGITFFLVEDETAKKKKNAQMLLGVTKQSVVKLDPITKEIVREWRLTQLRRWAASPNSFTMDFGDYADAYFSVKTTEGEQISQLIAGYIDIIIKKRKEAEKVVEIDEEEQATMEEFVTPSRATNVGVVSSGARTAVETKLSVPAMTADGMRPGWGRSGTNVYTAQYGGTAGGFVPQMAEITGAQQTLMQSISNGFAMVNNAAADMMVAANLPPLGNDAAAIQWKQHTVDVNAEAVASQITSNLAAAGSLINTATGYVEEMDYEAIGANISTMTANLSQLAQGIKLLAGLQESMEDQERLLAAGRGLAKASAKLLEAAQPICMGQTNRDDFFVCSKAVAAASAELLGLMGRLDISEDGQNELIDAAKHVSKAAMDLVSSARPLAAAVKDSTAQQVIIAEAKRIGEAAPALMACTSTVCPAITNAQCFDQLVESAMLMRDGIEQLVELSDASSNPKLQTQLKEHAQKVEELIAKLIEKAKKGGDNFVSDPIDMQYDSVITSIDQMMESMDSVDGIVNGARDLTLISMQYVNMLKGLGLDLNDFDERNRLLNAARTLGDVTSKMVAAAKDAARNINDPTSRGRLEESILALREATNTAAGPQLRGKAFQKLIKAAKDTVASSNQLISVSRTVAQSNRNQASQLQLNQAAKRVTEMIPALASALKTSANEPENLVAQMKLIEAAKKFITPGNSLVASAKVAAPTTADTAAQGSLLSSVKQCADDIRDLEKAFALAEEASAGLELESALYSLKAYHDELMAASSNPDALVPLDGYSVETSQMELLGAVKSLQHTITQVLGAVQQGNEKITGTAATDAVAALQALSFAALALSAAESDLVLRRDLLGAANGVANSLSSLLTRTKDALEDPTTRSEFEALAAQTSNAIGSLTGYLPGQKELDKTISGIRDRLAAINNQGLSTGVPAGGSFQTAQTKLQTAATGLSVAANALVSASRGSPIELQQNATAFMVAFNKLGDASGTYAAATQDQAVAGRLLQLLHDLGGSCERMLGFTKSSAADPSNSILRNQLMNATKGVGDSINQLLEVCSAAAPGHKECNNALQALNVALSKLDAVNDATVNQDTYSETVGKSSAGSKTLATALNSLAADVRSGNVTKVASDAIEVANAILTITDGNVRAAYLVGTADESSIAAIPPVVDQNVFSQAGSDIKEACRKLVDRNNTQQQILETAGLIAKQTGKLCAECKTAGENSGVTSTAKHHFLHAAKDLAAKTSALVAAIKQLALNPSEDARTECEDTAQPLIDAVDRLVAFAMSPEFSGTEAKVGTAAAAAQRPILDGTQSLITCAQDLVGTIKLICSNPKDQASQQLLQAQSRDLTESTQSALQTVTSAAPGQRECEGALQKLSESVAAVDSAIVEATVNNLAPHQGTISTSALVDNVRALASLGDVVAKAAKEDAARLGASVGEMPASYARAATAAVALASNMMDIQEQMKLLEQVKALGDAMNAFVYAAKNNGGNAKNAAGVQKVDEEKAKFRAVVTKLVTTLEGSRDESGEFTKAFEQIEEVVATLESRIPETVKQAYNLFEEELEGVGKQIVGAVGDVISKAKTPDQFRKAATQIAALYEDICTKGGGAIRATNDAKVKQGIQDSLRSLGASKIKLIESIRHASGKSAADNVSRSKLSASAREVSGAVANLMTVTKEGSKGLLQCKAAITHINDTVAELDGTLIFAQAGQLDPVDTKENFARHKDSLLGAARALTEQVKVFISAVTGTQDELGAVSTAAIGALDVLKNEARLAAISITSADKHMQQQLLGAAKKVSECLQVLISTATNACGRSPDDPLMSQFAETVKAEFQAMGELIRATKVLGDETKRGTRAFDGAMAEIEQALVVLESSEPAQGTALPDEVAGSAKLLATAAASLVSASTGKQDELVAAANAIKKQMEDLVRAAKAATEKAPPEQKSNMVDAVKKAGAAVKGLIGGIKLQQENNTPQNKASVQGAAKEVALSVNAVVNAAGALIPGGYVDPNDPNVIAERELLAAAASIEAAARKLANLVPAERPRSANEDLNFEEQILDATKSIAAATAALVRSATGAQREIVARGRTGPKEESMYFSDGTWSDGLVSAAKMVAAATGDLCEAANQAVKGKIERERVIVAAKAVSASTAQLLAAATARADPNSQAQIRLRAAGKAVTGATDNLVKAAEENMAFDDADQFSSIMSAAGKVGGAMQTRVAEMEAQVAILKMEKELERARLKLASVRKGKYDAAKKDAPAGDAGTAATKLAARNKAQAQ</sequence>
<dbReference type="GO" id="GO:0005737">
    <property type="term" value="C:cytoplasm"/>
    <property type="evidence" value="ECO:0007669"/>
    <property type="project" value="TreeGrafter"/>
</dbReference>
<feature type="coiled-coil region" evidence="4">
    <location>
        <begin position="2489"/>
        <end position="2518"/>
    </location>
</feature>
<dbReference type="Gene3D" id="1.20.1420.10">
    <property type="entry name" value="Talin, central domain"/>
    <property type="match status" value="8"/>
</dbReference>
<comment type="subcellular location">
    <subcellularLocation>
        <location evidence="1">Cytoplasm</location>
        <location evidence="1">Cytoskeleton</location>
    </subcellularLocation>
</comment>
<proteinExistence type="predicted"/>
<dbReference type="Gene3D" id="1.20.80.10">
    <property type="match status" value="1"/>
</dbReference>
<dbReference type="CDD" id="cd10569">
    <property type="entry name" value="FERM_C_Talin"/>
    <property type="match status" value="1"/>
</dbReference>
<dbReference type="Pfam" id="PF21896">
    <property type="entry name" value="Talin_IBS2B"/>
    <property type="match status" value="3"/>
</dbReference>
<dbReference type="SUPFAM" id="SSF47220">
    <property type="entry name" value="alpha-catenin/vinculin-like"/>
    <property type="match status" value="2"/>
</dbReference>
<dbReference type="CDD" id="cd14473">
    <property type="entry name" value="FERM_B-lobe"/>
    <property type="match status" value="1"/>
</dbReference>
<evidence type="ECO:0000256" key="5">
    <source>
        <dbReference type="SAM" id="MobiDB-lite"/>
    </source>
</evidence>
<reference evidence="8 9" key="1">
    <citation type="submission" date="2009-08" db="EMBL/GenBank/DDBJ databases">
        <title>The Genome Sequence of Spizellomyces punctatus strain DAOM BR117.</title>
        <authorList>
            <consortium name="The Broad Institute Genome Sequencing Platform"/>
            <person name="Russ C."/>
            <person name="Cuomo C."/>
            <person name="Shea T."/>
            <person name="Young S.K."/>
            <person name="Zeng Q."/>
            <person name="Koehrsen M."/>
            <person name="Haas B."/>
            <person name="Borodovsky M."/>
            <person name="Guigo R."/>
            <person name="Alvarado L."/>
            <person name="Berlin A."/>
            <person name="Bochicchio J."/>
            <person name="Borenstein D."/>
            <person name="Chapman S."/>
            <person name="Chen Z."/>
            <person name="Engels R."/>
            <person name="Freedman E."/>
            <person name="Gellesch M."/>
            <person name="Goldberg J."/>
            <person name="Griggs A."/>
            <person name="Gujja S."/>
            <person name="Heiman D."/>
            <person name="Hepburn T."/>
            <person name="Howarth C."/>
            <person name="Jen D."/>
            <person name="Larson L."/>
            <person name="Lewis B."/>
            <person name="Mehta T."/>
            <person name="Park D."/>
            <person name="Pearson M."/>
            <person name="Roberts A."/>
            <person name="Saif S."/>
            <person name="Shenoy N."/>
            <person name="Sisk P."/>
            <person name="Stolte C."/>
            <person name="Sykes S."/>
            <person name="Thomson T."/>
            <person name="Walk T."/>
            <person name="White J."/>
            <person name="Yandava C."/>
            <person name="Burger G."/>
            <person name="Gray M.W."/>
            <person name="Holland P.W.H."/>
            <person name="King N."/>
            <person name="Lang F.B.F."/>
            <person name="Roger A.J."/>
            <person name="Ruiz-Trillo I."/>
            <person name="Lander E."/>
            <person name="Nusbaum C."/>
        </authorList>
    </citation>
    <scope>NUCLEOTIDE SEQUENCE [LARGE SCALE GENOMIC DNA]</scope>
    <source>
        <strain evidence="8 9">DAOM BR117</strain>
    </source>
</reference>
<dbReference type="GeneID" id="27683827"/>
<keyword evidence="9" id="KW-1185">Reference proteome</keyword>
<evidence type="ECO:0000313" key="9">
    <source>
        <dbReference type="Proteomes" id="UP000053201"/>
    </source>
</evidence>
<dbReference type="Pfam" id="PF01608">
    <property type="entry name" value="I_LWEQ"/>
    <property type="match status" value="1"/>
</dbReference>
<dbReference type="InterPro" id="IPR057346">
    <property type="entry name" value="Talin1/2_VBS2"/>
</dbReference>
<keyword evidence="3" id="KW-0206">Cytoskeleton</keyword>
<dbReference type="InterPro" id="IPR036476">
    <property type="entry name" value="Talin_cent_sf"/>
</dbReference>
<dbReference type="Gene3D" id="3.10.20.90">
    <property type="entry name" value="Phosphatidylinositol 3-kinase Catalytic Subunit, Chain A, domain 1"/>
    <property type="match status" value="2"/>
</dbReference>
<dbReference type="Gene3D" id="1.20.120.230">
    <property type="entry name" value="Alpha-catenin/vinculin-like"/>
    <property type="match status" value="4"/>
</dbReference>
<evidence type="ECO:0000256" key="3">
    <source>
        <dbReference type="ARBA" id="ARBA00023212"/>
    </source>
</evidence>
<dbReference type="SMART" id="SM00307">
    <property type="entry name" value="ILWEQ"/>
    <property type="match status" value="1"/>
</dbReference>
<protein>
    <recommendedName>
        <fullName evidence="10">FERM domain-containing protein</fullName>
    </recommendedName>
</protein>
<dbReference type="PROSITE" id="PS50945">
    <property type="entry name" value="I_LWEQ"/>
    <property type="match status" value="1"/>
</dbReference>
<dbReference type="SUPFAM" id="SSF109885">
    <property type="entry name" value="I/LWEQ domain"/>
    <property type="match status" value="4"/>
</dbReference>
<dbReference type="eggNOG" id="KOG4261">
    <property type="taxonomic scope" value="Eukaryota"/>
</dbReference>
<dbReference type="InterPro" id="IPR011993">
    <property type="entry name" value="PH-like_dom_sf"/>
</dbReference>